<accession>A0AAD7DDU7</accession>
<dbReference type="Proteomes" id="UP001221757">
    <property type="component" value="Unassembled WGS sequence"/>
</dbReference>
<sequence>MTTYWYRTIRKLGRSACAPRHTDRSEPQMPNPCRGAFFVSPGTADTQASDLLSFLKDAMVIDLSAHHDLKSQGFSTSRLHALAIWGPAAARDALTRLLKAREGLGAIWAASGSGSDSPCKYRAAPPTLLSFLRNVMGFDLSAPRAAKCPEVRFVVLERHRAQMATRHDPGAPGPTLEARRGGGGRHRRDDAAGGFSPEVRDAQARRGAIALMLFRMFWFVIIS</sequence>
<evidence type="ECO:0000313" key="3">
    <source>
        <dbReference type="Proteomes" id="UP001221757"/>
    </source>
</evidence>
<evidence type="ECO:0000313" key="2">
    <source>
        <dbReference type="EMBL" id="KAJ7688891.1"/>
    </source>
</evidence>
<keyword evidence="3" id="KW-1185">Reference proteome</keyword>
<feature type="region of interest" description="Disordered" evidence="1">
    <location>
        <begin position="163"/>
        <end position="195"/>
    </location>
</feature>
<name>A0AAD7DDU7_MYCRO</name>
<organism evidence="2 3">
    <name type="scientific">Mycena rosella</name>
    <name type="common">Pink bonnet</name>
    <name type="synonym">Agaricus rosellus</name>
    <dbReference type="NCBI Taxonomy" id="1033263"/>
    <lineage>
        <taxon>Eukaryota</taxon>
        <taxon>Fungi</taxon>
        <taxon>Dikarya</taxon>
        <taxon>Basidiomycota</taxon>
        <taxon>Agaricomycotina</taxon>
        <taxon>Agaricomycetes</taxon>
        <taxon>Agaricomycetidae</taxon>
        <taxon>Agaricales</taxon>
        <taxon>Marasmiineae</taxon>
        <taxon>Mycenaceae</taxon>
        <taxon>Mycena</taxon>
    </lineage>
</organism>
<gene>
    <name evidence="2" type="ORF">B0H17DRAFT_1135434</name>
</gene>
<dbReference type="EMBL" id="JARKIE010000076">
    <property type="protein sequence ID" value="KAJ7688891.1"/>
    <property type="molecule type" value="Genomic_DNA"/>
</dbReference>
<reference evidence="2" key="1">
    <citation type="submission" date="2023-03" db="EMBL/GenBank/DDBJ databases">
        <title>Massive genome expansion in bonnet fungi (Mycena s.s.) driven by repeated elements and novel gene families across ecological guilds.</title>
        <authorList>
            <consortium name="Lawrence Berkeley National Laboratory"/>
            <person name="Harder C.B."/>
            <person name="Miyauchi S."/>
            <person name="Viragh M."/>
            <person name="Kuo A."/>
            <person name="Thoen E."/>
            <person name="Andreopoulos B."/>
            <person name="Lu D."/>
            <person name="Skrede I."/>
            <person name="Drula E."/>
            <person name="Henrissat B."/>
            <person name="Morin E."/>
            <person name="Kohler A."/>
            <person name="Barry K."/>
            <person name="LaButti K."/>
            <person name="Morin E."/>
            <person name="Salamov A."/>
            <person name="Lipzen A."/>
            <person name="Mereny Z."/>
            <person name="Hegedus B."/>
            <person name="Baldrian P."/>
            <person name="Stursova M."/>
            <person name="Weitz H."/>
            <person name="Taylor A."/>
            <person name="Grigoriev I.V."/>
            <person name="Nagy L.G."/>
            <person name="Martin F."/>
            <person name="Kauserud H."/>
        </authorList>
    </citation>
    <scope>NUCLEOTIDE SEQUENCE</scope>
    <source>
        <strain evidence="2">CBHHK067</strain>
    </source>
</reference>
<protein>
    <submittedName>
        <fullName evidence="2">Uncharacterized protein</fullName>
    </submittedName>
</protein>
<dbReference type="AlphaFoldDB" id="A0AAD7DDU7"/>
<proteinExistence type="predicted"/>
<comment type="caution">
    <text evidence="2">The sequence shown here is derived from an EMBL/GenBank/DDBJ whole genome shotgun (WGS) entry which is preliminary data.</text>
</comment>
<evidence type="ECO:0000256" key="1">
    <source>
        <dbReference type="SAM" id="MobiDB-lite"/>
    </source>
</evidence>